<proteinExistence type="predicted"/>
<dbReference type="Proteomes" id="UP000017396">
    <property type="component" value="Chromosome"/>
</dbReference>
<dbReference type="RefSeq" id="WP_023173460.1">
    <property type="nucleotide sequence ID" value="NC_022600.1"/>
</dbReference>
<evidence type="ECO:0000313" key="2">
    <source>
        <dbReference type="Proteomes" id="UP000017396"/>
    </source>
</evidence>
<sequence length="180" mass="20755">MSRYAQICNALKKTRQDYIQYRRECAQFLVKLIEGLIGYLECPPQEVTFFKVHAEKYVPTTLADALQLHADTYLYLGLGINLYEDLAAVRSDDPEVQKAKPPRPFLCACMVKKIDGGFYFKIKHIDEEFTVDPTRPEDFEAVYASVFSNLLAELDSHLQSFLNRTSERNRIGFDVGRDEE</sequence>
<name>U5QHA4_GLOK1</name>
<dbReference type="KEGG" id="glj:GKIL_2081"/>
<evidence type="ECO:0000313" key="1">
    <source>
        <dbReference type="EMBL" id="AGY58327.1"/>
    </source>
</evidence>
<dbReference type="HOGENOM" id="CLU_1494193_0_0_3"/>
<dbReference type="STRING" id="1183438.GKIL_2081"/>
<reference evidence="1 2" key="1">
    <citation type="journal article" date="2013" name="PLoS ONE">
        <title>Cultivation and Complete Genome Sequencing of Gloeobacter kilaueensis sp. nov., from a Lava Cave in Kilauea Caldera, Hawai'i.</title>
        <authorList>
            <person name="Saw J.H."/>
            <person name="Schatz M."/>
            <person name="Brown M.V."/>
            <person name="Kunkel D.D."/>
            <person name="Foster J.S."/>
            <person name="Shick H."/>
            <person name="Christensen S."/>
            <person name="Hou S."/>
            <person name="Wan X."/>
            <person name="Donachie S.P."/>
        </authorList>
    </citation>
    <scope>NUCLEOTIDE SEQUENCE [LARGE SCALE GENOMIC DNA]</scope>
    <source>
        <strain evidence="2">JS</strain>
    </source>
</reference>
<dbReference type="eggNOG" id="ENOG5033NKE">
    <property type="taxonomic scope" value="Bacteria"/>
</dbReference>
<accession>U5QHA4</accession>
<dbReference type="AlphaFoldDB" id="U5QHA4"/>
<organism evidence="1 2">
    <name type="scientific">Gloeobacter kilaueensis (strain ATCC BAA-2537 / CCAP 1431/1 / ULC 316 / JS1)</name>
    <dbReference type="NCBI Taxonomy" id="1183438"/>
    <lineage>
        <taxon>Bacteria</taxon>
        <taxon>Bacillati</taxon>
        <taxon>Cyanobacteriota</taxon>
        <taxon>Cyanophyceae</taxon>
        <taxon>Gloeobacterales</taxon>
        <taxon>Gloeobacteraceae</taxon>
        <taxon>Gloeobacter</taxon>
    </lineage>
</organism>
<protein>
    <submittedName>
        <fullName evidence="1">Uncharacterized protein</fullName>
    </submittedName>
</protein>
<keyword evidence="2" id="KW-1185">Reference proteome</keyword>
<dbReference type="EMBL" id="CP003587">
    <property type="protein sequence ID" value="AGY58327.1"/>
    <property type="molecule type" value="Genomic_DNA"/>
</dbReference>
<dbReference type="OrthoDB" id="979390at2"/>
<gene>
    <name evidence="1" type="ORF">GKIL_2081</name>
</gene>